<comment type="caution">
    <text evidence="3">The sequence shown here is derived from an EMBL/GenBank/DDBJ whole genome shotgun (WGS) entry which is preliminary data.</text>
</comment>
<dbReference type="EMBL" id="JYKN01001983">
    <property type="protein sequence ID" value="KKK18120.1"/>
    <property type="molecule type" value="Genomic_DNA"/>
</dbReference>
<accession>A0A0F8WK53</accession>
<dbReference type="SUPFAM" id="SSF51556">
    <property type="entry name" value="Metallo-dependent hydrolases"/>
    <property type="match status" value="1"/>
</dbReference>
<feature type="domain" description="Amidohydrolase-related" evidence="2">
    <location>
        <begin position="59"/>
        <end position="432"/>
    </location>
</feature>
<reference evidence="3 4" key="1">
    <citation type="submission" date="2015-02" db="EMBL/GenBank/DDBJ databases">
        <title>Draft Genome Sequences of Two Closely-Related Aflatoxigenic Aspergillus Species Obtained from the Cote d'Ivoire.</title>
        <authorList>
            <person name="Moore G.G."/>
            <person name="Beltz S.B."/>
            <person name="Mack B.M."/>
        </authorList>
    </citation>
    <scope>NUCLEOTIDE SEQUENCE [LARGE SCALE GENOMIC DNA]</scope>
    <source>
        <strain evidence="3 4">SRRC1432</strain>
    </source>
</reference>
<keyword evidence="1" id="KW-0378">Hydrolase</keyword>
<dbReference type="PANTHER" id="PTHR43794:SF11">
    <property type="entry name" value="AMIDOHYDROLASE-RELATED DOMAIN-CONTAINING PROTEIN"/>
    <property type="match status" value="1"/>
</dbReference>
<dbReference type="InterPro" id="IPR050287">
    <property type="entry name" value="MTA/SAH_deaminase"/>
</dbReference>
<dbReference type="Proteomes" id="UP000034947">
    <property type="component" value="Unassembled WGS sequence"/>
</dbReference>
<sequence>MTSKATLLRKGTVLYHDDDDKVTPLKNTDILIEGDSITKIGVNLEAPSGAEIVDCTDKIISPGFIDTHHHLWQTQLKGCHSEDSLLDYFPHGLLPSHFYDPEDTYWGQLTGALEAINSGTTFVLDHAHGCKTKEHVRQALSACSASGIRAVFAYATALRLEKWDTECCVPSQESQLEESIQDAIELAAGHPLGEGRIQIGYGFDAYYLPKEVVISVFTRLRAAGVKLITSHVVKSALFGGVKKNPGSNSIITTLSNYGLLTPDLVLSHCITISEPEKQLLRNTQVPVSATPETESRMAMGWPLSFAAGINYTFGVDCHSSNSASLIQMCRLGISMARQERFLPLISDGKFPSRVPPSGAVAEGFRAMTIGGARAVGLGEQIGSLREGKRADLVVFDAASVNMAGVAEFDPVVAVVNHSEGADILSVMIDGKWRKRDGKLVPVPVPGPVQVPGQVEGQSQTWEQVREEFLESQRKIRRLEQGVSMERAREMVMQIFHADQSVLVDVV</sequence>
<evidence type="ECO:0000256" key="1">
    <source>
        <dbReference type="ARBA" id="ARBA00022801"/>
    </source>
</evidence>
<evidence type="ECO:0000259" key="2">
    <source>
        <dbReference type="Pfam" id="PF01979"/>
    </source>
</evidence>
<dbReference type="Gene3D" id="2.30.40.10">
    <property type="entry name" value="Urease, subunit C, domain 1"/>
    <property type="match status" value="1"/>
</dbReference>
<evidence type="ECO:0000313" key="4">
    <source>
        <dbReference type="Proteomes" id="UP000034947"/>
    </source>
</evidence>
<dbReference type="GO" id="GO:0016810">
    <property type="term" value="F:hydrolase activity, acting on carbon-nitrogen (but not peptide) bonds"/>
    <property type="evidence" value="ECO:0007669"/>
    <property type="project" value="InterPro"/>
</dbReference>
<dbReference type="Pfam" id="PF01979">
    <property type="entry name" value="Amidohydro_1"/>
    <property type="match status" value="1"/>
</dbReference>
<protein>
    <recommendedName>
        <fullName evidence="2">Amidohydrolase-related domain-containing protein</fullName>
    </recommendedName>
</protein>
<dbReference type="SUPFAM" id="SSF51338">
    <property type="entry name" value="Composite domain of metallo-dependent hydrolases"/>
    <property type="match status" value="1"/>
</dbReference>
<name>A0A0F8WK53_9EURO</name>
<dbReference type="PANTHER" id="PTHR43794">
    <property type="entry name" value="AMINOHYDROLASE SSNA-RELATED"/>
    <property type="match status" value="1"/>
</dbReference>
<dbReference type="Gene3D" id="3.20.20.140">
    <property type="entry name" value="Metal-dependent hydrolases"/>
    <property type="match status" value="1"/>
</dbReference>
<gene>
    <name evidence="3" type="ORF">AOCH_004860</name>
</gene>
<dbReference type="VEuPathDB" id="FungiDB:P175DRAFT_0502104"/>
<keyword evidence="4" id="KW-1185">Reference proteome</keyword>
<dbReference type="InterPro" id="IPR011059">
    <property type="entry name" value="Metal-dep_hydrolase_composite"/>
</dbReference>
<proteinExistence type="predicted"/>
<dbReference type="InterPro" id="IPR032466">
    <property type="entry name" value="Metal_Hydrolase"/>
</dbReference>
<dbReference type="AlphaFoldDB" id="A0A0F8WK53"/>
<organism evidence="3 4">
    <name type="scientific">Aspergillus ochraceoroseus</name>
    <dbReference type="NCBI Taxonomy" id="138278"/>
    <lineage>
        <taxon>Eukaryota</taxon>
        <taxon>Fungi</taxon>
        <taxon>Dikarya</taxon>
        <taxon>Ascomycota</taxon>
        <taxon>Pezizomycotina</taxon>
        <taxon>Eurotiomycetes</taxon>
        <taxon>Eurotiomycetidae</taxon>
        <taxon>Eurotiales</taxon>
        <taxon>Aspergillaceae</taxon>
        <taxon>Aspergillus</taxon>
        <taxon>Aspergillus subgen. Nidulantes</taxon>
    </lineage>
</organism>
<dbReference type="OrthoDB" id="194468at2759"/>
<evidence type="ECO:0000313" key="3">
    <source>
        <dbReference type="EMBL" id="KKK18120.1"/>
    </source>
</evidence>
<dbReference type="InterPro" id="IPR006680">
    <property type="entry name" value="Amidohydro-rel"/>
</dbReference>